<dbReference type="Pfam" id="PF05088">
    <property type="entry name" value="Bac_GDH_CD"/>
    <property type="match status" value="1"/>
</dbReference>
<accession>A0ABW2KRQ8</accession>
<dbReference type="InterPro" id="IPR049058">
    <property type="entry name" value="NAD_Glu_DH_HM2"/>
</dbReference>
<dbReference type="InterPro" id="IPR049059">
    <property type="entry name" value="NAD_Glu_DH_HM1"/>
</dbReference>
<comment type="caution">
    <text evidence="7">The sequence shown here is derived from an EMBL/GenBank/DDBJ whole genome shotgun (WGS) entry which is preliminary data.</text>
</comment>
<keyword evidence="8" id="KW-1185">Reference proteome</keyword>
<dbReference type="InterPro" id="IPR049064">
    <property type="entry name" value="NAD_Glu_DH_ACT3"/>
</dbReference>
<dbReference type="InterPro" id="IPR028971">
    <property type="entry name" value="NAD-GDH_cat"/>
</dbReference>
<dbReference type="InterPro" id="IPR007780">
    <property type="entry name" value="NAD_Glu_DH_bac"/>
</dbReference>
<reference evidence="8" key="1">
    <citation type="journal article" date="2019" name="Int. J. Syst. Evol. Microbiol.">
        <title>The Global Catalogue of Microorganisms (GCM) 10K type strain sequencing project: providing services to taxonomists for standard genome sequencing and annotation.</title>
        <authorList>
            <consortium name="The Broad Institute Genomics Platform"/>
            <consortium name="The Broad Institute Genome Sequencing Center for Infectious Disease"/>
            <person name="Wu L."/>
            <person name="Ma J."/>
        </authorList>
    </citation>
    <scope>NUCLEOTIDE SEQUENCE [LARGE SCALE GENOMIC DNA]</scope>
    <source>
        <strain evidence="8">CGMCC 1.16275</strain>
    </source>
</reference>
<dbReference type="InterPro" id="IPR036291">
    <property type="entry name" value="NAD(P)-bd_dom_sf"/>
</dbReference>
<dbReference type="PANTHER" id="PTHR43403">
    <property type="entry name" value="NAD-SPECIFIC GLUTAMATE DEHYDROGENASE"/>
    <property type="match status" value="1"/>
</dbReference>
<feature type="domain" description="NAD-glutamate dehydrogenase ACT3" evidence="6">
    <location>
        <begin position="555"/>
        <end position="639"/>
    </location>
</feature>
<dbReference type="InterPro" id="IPR048381">
    <property type="entry name" value="GDH_C"/>
</dbReference>
<protein>
    <submittedName>
        <fullName evidence="7">NAD-glutamate dehydrogenase</fullName>
    </submittedName>
</protein>
<proteinExistence type="predicted"/>
<feature type="domain" description="NAD-glutamate dehydrogenase catalytic" evidence="2">
    <location>
        <begin position="742"/>
        <end position="1238"/>
    </location>
</feature>
<keyword evidence="1" id="KW-0560">Oxidoreductase</keyword>
<dbReference type="PIRSF" id="PIRSF036761">
    <property type="entry name" value="GDH_Mll4104"/>
    <property type="match status" value="1"/>
</dbReference>
<feature type="domain" description="NAD-glutamate dehydrogenase N-terminal ACT1" evidence="4">
    <location>
        <begin position="35"/>
        <end position="177"/>
    </location>
</feature>
<evidence type="ECO:0000259" key="2">
    <source>
        <dbReference type="Pfam" id="PF05088"/>
    </source>
</evidence>
<dbReference type="Pfam" id="PF21074">
    <property type="entry name" value="GDH_C"/>
    <property type="match status" value="1"/>
</dbReference>
<name>A0ABW2KRQ8_9PROT</name>
<evidence type="ECO:0000313" key="8">
    <source>
        <dbReference type="Proteomes" id="UP001596456"/>
    </source>
</evidence>
<dbReference type="Pfam" id="PF21076">
    <property type="entry name" value="GDH_ACT2"/>
    <property type="match status" value="1"/>
</dbReference>
<evidence type="ECO:0000259" key="4">
    <source>
        <dbReference type="Pfam" id="PF21075"/>
    </source>
</evidence>
<dbReference type="InterPro" id="IPR046346">
    <property type="entry name" value="Aminoacid_DH-like_N_sf"/>
</dbReference>
<evidence type="ECO:0000259" key="5">
    <source>
        <dbReference type="Pfam" id="PF21076"/>
    </source>
</evidence>
<feature type="domain" description="NAD-specific glutamate dehydrogenase C-terminal" evidence="3">
    <location>
        <begin position="1284"/>
        <end position="1618"/>
    </location>
</feature>
<dbReference type="EMBL" id="JBHTCM010000006">
    <property type="protein sequence ID" value="MFC7332667.1"/>
    <property type="molecule type" value="Genomic_DNA"/>
</dbReference>
<dbReference type="Gene3D" id="3.40.50.720">
    <property type="entry name" value="NAD(P)-binding Rossmann-like Domain"/>
    <property type="match status" value="1"/>
</dbReference>
<dbReference type="InterPro" id="IPR049056">
    <property type="entry name" value="NAD_Glu_DH_HM3"/>
</dbReference>
<dbReference type="Pfam" id="PF21079">
    <property type="entry name" value="GDH_HM2"/>
    <property type="match status" value="1"/>
</dbReference>
<dbReference type="SUPFAM" id="SSF53223">
    <property type="entry name" value="Aminoacid dehydrogenase-like, N-terminal domain"/>
    <property type="match status" value="1"/>
</dbReference>
<dbReference type="InterPro" id="IPR024727">
    <property type="entry name" value="NAD_Glu_DH_N_ACT1"/>
</dbReference>
<organism evidence="7 8">
    <name type="scientific">Rhodocista pekingensis</name>
    <dbReference type="NCBI Taxonomy" id="201185"/>
    <lineage>
        <taxon>Bacteria</taxon>
        <taxon>Pseudomonadati</taxon>
        <taxon>Pseudomonadota</taxon>
        <taxon>Alphaproteobacteria</taxon>
        <taxon>Rhodospirillales</taxon>
        <taxon>Azospirillaceae</taxon>
        <taxon>Rhodocista</taxon>
    </lineage>
</organism>
<dbReference type="Pfam" id="PF21077">
    <property type="entry name" value="GDH_ACT3"/>
    <property type="match status" value="1"/>
</dbReference>
<gene>
    <name evidence="7" type="ORF">ACFQPS_05795</name>
</gene>
<feature type="domain" description="NAD-glutamate dehydrogenase ACT2" evidence="5">
    <location>
        <begin position="411"/>
        <end position="499"/>
    </location>
</feature>
<evidence type="ECO:0000259" key="3">
    <source>
        <dbReference type="Pfam" id="PF21074"/>
    </source>
</evidence>
<evidence type="ECO:0000313" key="7">
    <source>
        <dbReference type="EMBL" id="MFC7332667.1"/>
    </source>
</evidence>
<sequence length="1623" mass="179933">MALRLEQRKVELTEQVVGRVRDRLAREKAATAERFVRQFYANVPPDDILRSSADELYGAALAIWQFGARRRPGEALVRVLNPRVDADGWHTAHTVVEIVNDDMPFLVDSVSAELNRHGLAVHLVIHPVVRVGRDADGRLLELYEPHAAPTDAVAESYMHIEVDQQSGPELLETLRDGIARVLADVRAAVADWAAMRARVRDTLAEAQANPPPLPADEVREGLSFLRWMEEDHFIFLGAREYRFGEDGGEQTLDVQRGAGLGILRDDDISVFDGLRNFSHLPPEVRAFVRQPRLLMVSKSNRLSTVHRSTPLDAVMVKLFDAEGKEVGERLFCGLLTSTAYNRSARDIPFLRQKVARTVERSGFDPRGHDGKALVHILETFPRDELFQIGEDELYEIALGVLHLQERQRVALFVRKDPFGRFVSCLVYVPRDRYDTDLRRRMQALIERAYGGSATKVNVTLAESVLARVHFIVSTTPGQVPEVDPAELERQLIEAARGWQDRLQHALVEAKGEAVGIQLCRRYAPVLPASYRETYSAAEAVADIDRFEQVMAGDPVALNLYRPVAAEPDELCFKVYQRDTPVELSRILPVLEDLGLRILAEGGPFELAPADRPEGAPARPLVIQDFQMRTADGRAVDLEKTKTAFEDAFLHAWTGEAQSDGLNRLVLGAGLTWREVAVFRGYVKYLKQARFDFTQEYIEETLAAHADITRRLFDLFRTTHDPALRATVGVAEVDSRRMGLILEIDHALDRVTNLDQDRILRRLLNLIRATLRTNFFQKGPDGQPKSYISFKLDSRSIDDLPLPRPWVEIWVYSPRTEAIHLRGGKVARGGIRWSDRKEDFRTEILGLLKAQMVKNAVIVPVGSKGGFVVKNPPPAAAGREALMAEVVECYRTMMRGLLDLTDNLVAGEVVPPVDVVRLDGDDPYLVVAADKGTATFSDIANAVSRDYGFWLDDAFASGGSAGYDHKKMGITARGAWESVKRHFRELGTDTQAEDFTVMGVGDMSGDVFGNGMLLSRHIRLVGAFDHRHIFLDPDPDAARGWEERRRLFELPRSSWADYDRSLISEGGGVFERSAKSIGLTPQIKALLGLTVDRLTPAELMQAMLRAPVDLLWFGGIGTYVKSADETNADVGDKANDALRVSARELRAKVVGEGANLGVTQRGRIEAALAGVRINTDAIDNSAGVDTSDHEVNIKILLRDVIDRTGMDLPERDTLLSGMTDEVARLVLDDNYKQTQALTVAQARAAETLEDHARFARHLEKAGRLHRAIEFLPDDDEVAARAQRRLGLTRPELAVLLAYAKIDLYDKLLASELPDDPRMVRDLERYFPSALRDRFPDAIERHRLRREIICTVATNAMVNRVGPSFVWEMTEQTGQREGDVARAYIAVRDAFALRAAWEGIEALDTRVPAQVQTAMVLETHRLMRRAVPWLLLNGHHPLDIRAEVERLAPVVEDLAGCLAEVLGGDDLAKRQAALAAEGVPAALAARIAALPVLASAPDIAQIAAESGRPVVREVAAVYFALGERLGFDWLRDRAAGIVAANHWQRQAVAAIVDDLWSLQARLAARVLAGGGDGGGRDALMDAFAATCPGPMERLHGLLQELHTSASVDLAMLAVAVRQLRGLLAA</sequence>
<dbReference type="RefSeq" id="WP_377357220.1">
    <property type="nucleotide sequence ID" value="NZ_JBHTCM010000006.1"/>
</dbReference>
<dbReference type="Proteomes" id="UP001596456">
    <property type="component" value="Unassembled WGS sequence"/>
</dbReference>
<dbReference type="PANTHER" id="PTHR43403:SF1">
    <property type="entry name" value="NAD-SPECIFIC GLUTAMATE DEHYDROGENASE"/>
    <property type="match status" value="1"/>
</dbReference>
<dbReference type="InterPro" id="IPR049062">
    <property type="entry name" value="NAD_Glu_DH_ACT2"/>
</dbReference>
<dbReference type="Pfam" id="PF21078">
    <property type="entry name" value="GDH_HM3"/>
    <property type="match status" value="1"/>
</dbReference>
<dbReference type="SUPFAM" id="SSF51735">
    <property type="entry name" value="NAD(P)-binding Rossmann-fold domains"/>
    <property type="match status" value="1"/>
</dbReference>
<dbReference type="Pfam" id="PF21073">
    <property type="entry name" value="GDH_HM1"/>
    <property type="match status" value="1"/>
</dbReference>
<evidence type="ECO:0000256" key="1">
    <source>
        <dbReference type="ARBA" id="ARBA00023002"/>
    </source>
</evidence>
<evidence type="ECO:0000259" key="6">
    <source>
        <dbReference type="Pfam" id="PF21077"/>
    </source>
</evidence>
<dbReference type="Pfam" id="PF21075">
    <property type="entry name" value="GDH_ACT1"/>
    <property type="match status" value="1"/>
</dbReference>